<evidence type="ECO:0000313" key="1">
    <source>
        <dbReference type="EMBL" id="MFD2663292.1"/>
    </source>
</evidence>
<proteinExistence type="predicted"/>
<evidence type="ECO:0000313" key="2">
    <source>
        <dbReference type="Proteomes" id="UP001597493"/>
    </source>
</evidence>
<name>A0ABW5R455_9BACL</name>
<dbReference type="Proteomes" id="UP001597493">
    <property type="component" value="Unassembled WGS sequence"/>
</dbReference>
<sequence>MLLSACSVNSSNEIAIKVENEEITLSDISEVFVDQYYDVIAENLTAQKLIEIEAKNLGVNLKDIRKSVESDKLTSRQVQVEYEIALTKAVLKRTIDETVIEAFFKDNQKSLVSTATNVTIYTIDHELGSKLLTLYQRDKNIDIAESTLGIKESSKKNELVNSENPLYNQIADLLEGEMTMIMNGDSHQIVLVNSIEEKLSLQWPKDKELITEEYLAANMFNEKIALIESLKNKYKIDRKTYSTLTLNS</sequence>
<keyword evidence="2" id="KW-1185">Reference proteome</keyword>
<gene>
    <name evidence="1" type="ORF">ACFSW5_23930</name>
</gene>
<evidence type="ECO:0008006" key="3">
    <source>
        <dbReference type="Google" id="ProtNLM"/>
    </source>
</evidence>
<dbReference type="RefSeq" id="WP_379279025.1">
    <property type="nucleotide sequence ID" value="NZ_JBHUGT010000039.1"/>
</dbReference>
<organism evidence="1 2">
    <name type="scientific">Paenibacillus thailandensis</name>
    <dbReference type="NCBI Taxonomy" id="393250"/>
    <lineage>
        <taxon>Bacteria</taxon>
        <taxon>Bacillati</taxon>
        <taxon>Bacillota</taxon>
        <taxon>Bacilli</taxon>
        <taxon>Bacillales</taxon>
        <taxon>Paenibacillaceae</taxon>
        <taxon>Paenibacillus</taxon>
    </lineage>
</organism>
<accession>A0ABW5R455</accession>
<dbReference type="EMBL" id="JBHUMY010000041">
    <property type="protein sequence ID" value="MFD2663292.1"/>
    <property type="molecule type" value="Genomic_DNA"/>
</dbReference>
<reference evidence="2" key="1">
    <citation type="journal article" date="2019" name="Int. J. Syst. Evol. Microbiol.">
        <title>The Global Catalogue of Microorganisms (GCM) 10K type strain sequencing project: providing services to taxonomists for standard genome sequencing and annotation.</title>
        <authorList>
            <consortium name="The Broad Institute Genomics Platform"/>
            <consortium name="The Broad Institute Genome Sequencing Center for Infectious Disease"/>
            <person name="Wu L."/>
            <person name="Ma J."/>
        </authorList>
    </citation>
    <scope>NUCLEOTIDE SEQUENCE [LARGE SCALE GENOMIC DNA]</scope>
    <source>
        <strain evidence="2">TISTR 1827</strain>
    </source>
</reference>
<protein>
    <recommendedName>
        <fullName evidence="3">Peptidylprolyl isomerase</fullName>
    </recommendedName>
</protein>
<comment type="caution">
    <text evidence="1">The sequence shown here is derived from an EMBL/GenBank/DDBJ whole genome shotgun (WGS) entry which is preliminary data.</text>
</comment>